<dbReference type="PANTHER" id="PTHR22650">
    <property type="entry name" value="GLYCOPROTEIN IB BETA"/>
    <property type="match status" value="1"/>
</dbReference>
<evidence type="ECO:0000256" key="5">
    <source>
        <dbReference type="ARBA" id="ARBA00023136"/>
    </source>
</evidence>
<keyword evidence="2 7" id="KW-0812">Transmembrane</keyword>
<keyword evidence="6" id="KW-1015">Disulfide bond</keyword>
<evidence type="ECO:0000313" key="8">
    <source>
        <dbReference type="Ensembl" id="ENSCSAVP00000014632.1"/>
    </source>
</evidence>
<proteinExistence type="predicted"/>
<dbReference type="AlphaFoldDB" id="H2ZAL7"/>
<evidence type="ECO:0000256" key="2">
    <source>
        <dbReference type="ARBA" id="ARBA00022692"/>
    </source>
</evidence>
<keyword evidence="4 7" id="KW-1133">Transmembrane helix</keyword>
<evidence type="ECO:0000256" key="6">
    <source>
        <dbReference type="ARBA" id="ARBA00023157"/>
    </source>
</evidence>
<evidence type="ECO:0000256" key="1">
    <source>
        <dbReference type="ARBA" id="ARBA00004167"/>
    </source>
</evidence>
<dbReference type="InterPro" id="IPR032675">
    <property type="entry name" value="LRR_dom_sf"/>
</dbReference>
<dbReference type="PANTHER" id="PTHR22650:SF4">
    <property type="entry name" value="LEUCINE-RICH REPEAT AND TRANSMEMBRANE DOMAIN-CONTAINING PROTEIN 2-LIKE"/>
    <property type="match status" value="1"/>
</dbReference>
<dbReference type="InParanoid" id="H2ZAL7"/>
<evidence type="ECO:0000256" key="7">
    <source>
        <dbReference type="SAM" id="Phobius"/>
    </source>
</evidence>
<dbReference type="Ensembl" id="ENSCSAVT00000014799.1">
    <property type="protein sequence ID" value="ENSCSAVP00000014632.1"/>
    <property type="gene ID" value="ENSCSAVG00000008551.1"/>
</dbReference>
<keyword evidence="9" id="KW-1185">Reference proteome</keyword>
<protein>
    <recommendedName>
        <fullName evidence="10">LRRCT domain-containing protein</fullName>
    </recommendedName>
</protein>
<comment type="subcellular location">
    <subcellularLocation>
        <location evidence="1">Membrane</location>
        <topology evidence="1">Single-pass membrane protein</topology>
    </subcellularLocation>
</comment>
<name>H2ZAL7_CIOSA</name>
<evidence type="ECO:0000313" key="9">
    <source>
        <dbReference type="Proteomes" id="UP000007875"/>
    </source>
</evidence>
<evidence type="ECO:0000256" key="4">
    <source>
        <dbReference type="ARBA" id="ARBA00022989"/>
    </source>
</evidence>
<dbReference type="Gene3D" id="3.80.10.10">
    <property type="entry name" value="Ribonuclease Inhibitor"/>
    <property type="match status" value="1"/>
</dbReference>
<dbReference type="InterPro" id="IPR052313">
    <property type="entry name" value="GPIb-IX-V_Complex"/>
</dbReference>
<keyword evidence="5 7" id="KW-0472">Membrane</keyword>
<accession>H2ZAL7</accession>
<dbReference type="Proteomes" id="UP000007875">
    <property type="component" value="Unassembled WGS sequence"/>
</dbReference>
<feature type="transmembrane region" description="Helical" evidence="7">
    <location>
        <begin position="106"/>
        <end position="125"/>
    </location>
</feature>
<reference evidence="9" key="1">
    <citation type="submission" date="2003-08" db="EMBL/GenBank/DDBJ databases">
        <authorList>
            <person name="Birren B."/>
            <person name="Nusbaum C."/>
            <person name="Abebe A."/>
            <person name="Abouelleil A."/>
            <person name="Adekoya E."/>
            <person name="Ait-zahra M."/>
            <person name="Allen N."/>
            <person name="Allen T."/>
            <person name="An P."/>
            <person name="Anderson M."/>
            <person name="Anderson S."/>
            <person name="Arachchi H."/>
            <person name="Armbruster J."/>
            <person name="Bachantsang P."/>
            <person name="Baldwin J."/>
            <person name="Barry A."/>
            <person name="Bayul T."/>
            <person name="Blitshsteyn B."/>
            <person name="Bloom T."/>
            <person name="Blye J."/>
            <person name="Boguslavskiy L."/>
            <person name="Borowsky M."/>
            <person name="Boukhgalter B."/>
            <person name="Brunache A."/>
            <person name="Butler J."/>
            <person name="Calixte N."/>
            <person name="Calvo S."/>
            <person name="Camarata J."/>
            <person name="Campo K."/>
            <person name="Chang J."/>
            <person name="Cheshatsang Y."/>
            <person name="Citroen M."/>
            <person name="Collymore A."/>
            <person name="Considine T."/>
            <person name="Cook A."/>
            <person name="Cooke P."/>
            <person name="Corum B."/>
            <person name="Cuomo C."/>
            <person name="David R."/>
            <person name="Dawoe T."/>
            <person name="Degray S."/>
            <person name="Dodge S."/>
            <person name="Dooley K."/>
            <person name="Dorje P."/>
            <person name="Dorjee K."/>
            <person name="Dorris L."/>
            <person name="Duffey N."/>
            <person name="Dupes A."/>
            <person name="Elkins T."/>
            <person name="Engels R."/>
            <person name="Erickson J."/>
            <person name="Farina A."/>
            <person name="Faro S."/>
            <person name="Ferreira P."/>
            <person name="Fischer H."/>
            <person name="Fitzgerald M."/>
            <person name="Foley K."/>
            <person name="Gage D."/>
            <person name="Galagan J."/>
            <person name="Gearin G."/>
            <person name="Gnerre S."/>
            <person name="Gnirke A."/>
            <person name="Goyette A."/>
            <person name="Graham J."/>
            <person name="Grandbois E."/>
            <person name="Gyaltsen K."/>
            <person name="Hafez N."/>
            <person name="Hagopian D."/>
            <person name="Hagos B."/>
            <person name="Hall J."/>
            <person name="Hatcher B."/>
            <person name="Heller A."/>
            <person name="Higgins H."/>
            <person name="Honan T."/>
            <person name="Horn A."/>
            <person name="Houde N."/>
            <person name="Hughes L."/>
            <person name="Hulme W."/>
            <person name="Husby E."/>
            <person name="Iliev I."/>
            <person name="Jaffe D."/>
            <person name="Jones C."/>
            <person name="Kamal M."/>
            <person name="Kamat A."/>
            <person name="Kamvysselis M."/>
            <person name="Karlsson E."/>
            <person name="Kells C."/>
            <person name="Kieu A."/>
            <person name="Kisner P."/>
            <person name="Kodira C."/>
            <person name="Kulbokas E."/>
            <person name="Labutti K."/>
            <person name="Lama D."/>
            <person name="Landers T."/>
            <person name="Leger J."/>
            <person name="Levine S."/>
            <person name="Lewis D."/>
            <person name="Lewis T."/>
            <person name="Lindblad-toh K."/>
            <person name="Liu X."/>
            <person name="Lokyitsang T."/>
            <person name="Lokyitsang Y."/>
            <person name="Lucien O."/>
            <person name="Lui A."/>
            <person name="Ma L.J."/>
            <person name="Mabbitt R."/>
            <person name="Macdonald J."/>
            <person name="Maclean C."/>
            <person name="Major J."/>
            <person name="Manning J."/>
            <person name="Marabella R."/>
            <person name="Maru K."/>
            <person name="Matthews C."/>
            <person name="Mauceli E."/>
            <person name="Mccarthy M."/>
            <person name="Mcdonough S."/>
            <person name="Mcghee T."/>
            <person name="Meldrim J."/>
            <person name="Meneus L."/>
            <person name="Mesirov J."/>
            <person name="Mihalev A."/>
            <person name="Mihova T."/>
            <person name="Mikkelsen T."/>
            <person name="Mlenga V."/>
            <person name="Moru K."/>
            <person name="Mozes J."/>
            <person name="Mulrain L."/>
            <person name="Munson G."/>
            <person name="Naylor J."/>
            <person name="Newes C."/>
            <person name="Nguyen C."/>
            <person name="Nguyen N."/>
            <person name="Nguyen T."/>
            <person name="Nicol R."/>
            <person name="Nielsen C."/>
            <person name="Nizzari M."/>
            <person name="Norbu C."/>
            <person name="Norbu N."/>
            <person name="O'donnell P."/>
            <person name="Okoawo O."/>
            <person name="O'leary S."/>
            <person name="Omotosho B."/>
            <person name="O'neill K."/>
            <person name="Osman S."/>
            <person name="Parker S."/>
            <person name="Perrin D."/>
            <person name="Phunkhang P."/>
            <person name="Piqani B."/>
            <person name="Purcell S."/>
            <person name="Rachupka T."/>
            <person name="Ramasamy U."/>
            <person name="Rameau R."/>
            <person name="Ray V."/>
            <person name="Raymond C."/>
            <person name="Retta R."/>
            <person name="Richardson S."/>
            <person name="Rise C."/>
            <person name="Rodriguez J."/>
            <person name="Rogers J."/>
            <person name="Rogov P."/>
            <person name="Rutman M."/>
            <person name="Schupbach R."/>
            <person name="Seaman C."/>
            <person name="Settipalli S."/>
            <person name="Sharpe T."/>
            <person name="Sheridan J."/>
            <person name="Sherpa N."/>
            <person name="Shi J."/>
            <person name="Smirnov S."/>
            <person name="Smith C."/>
            <person name="Sougnez C."/>
            <person name="Spencer B."/>
            <person name="Stalker J."/>
            <person name="Stange-thomann N."/>
            <person name="Stavropoulos S."/>
            <person name="Stetson K."/>
            <person name="Stone C."/>
            <person name="Stone S."/>
            <person name="Stubbs M."/>
            <person name="Talamas J."/>
            <person name="Tchuinga P."/>
            <person name="Tenzing P."/>
            <person name="Tesfaye S."/>
            <person name="Theodore J."/>
            <person name="Thoulutsang Y."/>
            <person name="Topham K."/>
            <person name="Towey S."/>
            <person name="Tsamla T."/>
            <person name="Tsomo N."/>
            <person name="Vallee D."/>
            <person name="Vassiliev H."/>
            <person name="Venkataraman V."/>
            <person name="Vinson J."/>
            <person name="Vo A."/>
            <person name="Wade C."/>
            <person name="Wang S."/>
            <person name="Wangchuk T."/>
            <person name="Wangdi T."/>
            <person name="Whittaker C."/>
            <person name="Wilkinson J."/>
            <person name="Wu Y."/>
            <person name="Wyman D."/>
            <person name="Yadav S."/>
            <person name="Yang S."/>
            <person name="Yang X."/>
            <person name="Yeager S."/>
            <person name="Yee E."/>
            <person name="Young G."/>
            <person name="Zainoun J."/>
            <person name="Zembeck L."/>
            <person name="Zimmer A."/>
            <person name="Zody M."/>
            <person name="Lander E."/>
        </authorList>
    </citation>
    <scope>NUCLEOTIDE SEQUENCE [LARGE SCALE GENOMIC DNA]</scope>
</reference>
<dbReference type="SUPFAM" id="SSF52058">
    <property type="entry name" value="L domain-like"/>
    <property type="match status" value="1"/>
</dbReference>
<reference evidence="8" key="2">
    <citation type="submission" date="2025-08" db="UniProtKB">
        <authorList>
            <consortium name="Ensembl"/>
        </authorList>
    </citation>
    <scope>IDENTIFICATION</scope>
</reference>
<evidence type="ECO:0000256" key="3">
    <source>
        <dbReference type="ARBA" id="ARBA00022889"/>
    </source>
</evidence>
<evidence type="ECO:0008006" key="10">
    <source>
        <dbReference type="Google" id="ProtNLM"/>
    </source>
</evidence>
<keyword evidence="3" id="KW-0130">Cell adhesion</keyword>
<dbReference type="HOGENOM" id="CLU_1849574_0_0_1"/>
<reference evidence="8" key="3">
    <citation type="submission" date="2025-09" db="UniProtKB">
        <authorList>
            <consortium name="Ensembl"/>
        </authorList>
    </citation>
    <scope>IDENTIFICATION</scope>
</reference>
<sequence>MIDLSENKLSTLPATVFSNISQERLTVELWENQFVCDCKMKGIKAWIDKLDAADPMTEIRFKCSLPVRMRDLLSDNLAPDDFVCQKNDNAVPSTICQKCAPPGGQIALAVVLTFIVTALIGVLAWRCTFKRRYSDLLLY</sequence>
<organism evidence="8 9">
    <name type="scientific">Ciona savignyi</name>
    <name type="common">Pacific transparent sea squirt</name>
    <dbReference type="NCBI Taxonomy" id="51511"/>
    <lineage>
        <taxon>Eukaryota</taxon>
        <taxon>Metazoa</taxon>
        <taxon>Chordata</taxon>
        <taxon>Tunicata</taxon>
        <taxon>Ascidiacea</taxon>
        <taxon>Phlebobranchia</taxon>
        <taxon>Cionidae</taxon>
        <taxon>Ciona</taxon>
    </lineage>
</organism>
<dbReference type="GeneTree" id="ENSGT00940000173750"/>